<evidence type="ECO:0000256" key="5">
    <source>
        <dbReference type="ARBA" id="ARBA00022692"/>
    </source>
</evidence>
<dbReference type="RefSeq" id="WP_074920605.1">
    <property type="nucleotide sequence ID" value="NZ_FPAW01000014.1"/>
</dbReference>
<gene>
    <name evidence="11" type="ORF">SAMN05216236_11471</name>
</gene>
<comment type="function">
    <text evidence="9">Part of the tripartite ATP-independent periplasmic (TRAP) transport system.</text>
</comment>
<organism evidence="11 12">
    <name type="scientific">Sedimentitalea nanhaiensis</name>
    <dbReference type="NCBI Taxonomy" id="999627"/>
    <lineage>
        <taxon>Bacteria</taxon>
        <taxon>Pseudomonadati</taxon>
        <taxon>Pseudomonadota</taxon>
        <taxon>Alphaproteobacteria</taxon>
        <taxon>Rhodobacterales</taxon>
        <taxon>Paracoccaceae</taxon>
        <taxon>Sedimentitalea</taxon>
    </lineage>
</organism>
<evidence type="ECO:0000256" key="7">
    <source>
        <dbReference type="ARBA" id="ARBA00023136"/>
    </source>
</evidence>
<dbReference type="eggNOG" id="COG3090">
    <property type="taxonomic scope" value="Bacteria"/>
</dbReference>
<dbReference type="Proteomes" id="UP000182466">
    <property type="component" value="Unassembled WGS sequence"/>
</dbReference>
<dbReference type="PANTHER" id="PTHR35011">
    <property type="entry name" value="2,3-DIKETO-L-GULONATE TRAP TRANSPORTER SMALL PERMEASE PROTEIN YIAM"/>
    <property type="match status" value="1"/>
</dbReference>
<comment type="subunit">
    <text evidence="9">The complex comprises the extracytoplasmic solute receptor protein and the two transmembrane proteins.</text>
</comment>
<evidence type="ECO:0000256" key="6">
    <source>
        <dbReference type="ARBA" id="ARBA00022989"/>
    </source>
</evidence>
<evidence type="ECO:0000256" key="8">
    <source>
        <dbReference type="ARBA" id="ARBA00038436"/>
    </source>
</evidence>
<evidence type="ECO:0000313" key="11">
    <source>
        <dbReference type="EMBL" id="SFT94528.1"/>
    </source>
</evidence>
<comment type="subcellular location">
    <subcellularLocation>
        <location evidence="1 9">Cell inner membrane</location>
        <topology evidence="1 9">Multi-pass membrane protein</topology>
    </subcellularLocation>
</comment>
<evidence type="ECO:0000259" key="10">
    <source>
        <dbReference type="Pfam" id="PF04290"/>
    </source>
</evidence>
<evidence type="ECO:0000256" key="3">
    <source>
        <dbReference type="ARBA" id="ARBA00022475"/>
    </source>
</evidence>
<dbReference type="EMBL" id="FPAW01000014">
    <property type="protein sequence ID" value="SFT94528.1"/>
    <property type="molecule type" value="Genomic_DNA"/>
</dbReference>
<evidence type="ECO:0000256" key="4">
    <source>
        <dbReference type="ARBA" id="ARBA00022519"/>
    </source>
</evidence>
<evidence type="ECO:0000256" key="9">
    <source>
        <dbReference type="RuleBase" id="RU369079"/>
    </source>
</evidence>
<dbReference type="InterPro" id="IPR055348">
    <property type="entry name" value="DctQ"/>
</dbReference>
<comment type="similarity">
    <text evidence="8 9">Belongs to the TRAP transporter small permease family.</text>
</comment>
<accession>A0A1I7C559</accession>
<feature type="transmembrane region" description="Helical" evidence="9">
    <location>
        <begin position="20"/>
        <end position="39"/>
    </location>
</feature>
<dbReference type="InterPro" id="IPR007387">
    <property type="entry name" value="TRAP_DctQ"/>
</dbReference>
<dbReference type="STRING" id="999627.SAMN05216236_11471"/>
<proteinExistence type="inferred from homology"/>
<keyword evidence="6 9" id="KW-1133">Transmembrane helix</keyword>
<feature type="transmembrane region" description="Helical" evidence="9">
    <location>
        <begin position="96"/>
        <end position="115"/>
    </location>
</feature>
<dbReference type="AlphaFoldDB" id="A0A1I7C559"/>
<keyword evidence="2 9" id="KW-0813">Transport</keyword>
<keyword evidence="4 9" id="KW-0997">Cell inner membrane</keyword>
<dbReference type="GO" id="GO:0022857">
    <property type="term" value="F:transmembrane transporter activity"/>
    <property type="evidence" value="ECO:0007669"/>
    <property type="project" value="UniProtKB-UniRule"/>
</dbReference>
<keyword evidence="12" id="KW-1185">Reference proteome</keyword>
<reference evidence="11 12" key="1">
    <citation type="submission" date="2016-10" db="EMBL/GenBank/DDBJ databases">
        <authorList>
            <person name="de Groot N.N."/>
        </authorList>
    </citation>
    <scope>NUCLEOTIDE SEQUENCE [LARGE SCALE GENOMIC DNA]</scope>
    <source>
        <strain evidence="11 12">CGMCC 1.10959</strain>
    </source>
</reference>
<protein>
    <recommendedName>
        <fullName evidence="9">TRAP transporter small permease protein</fullName>
    </recommendedName>
</protein>
<evidence type="ECO:0000256" key="2">
    <source>
        <dbReference type="ARBA" id="ARBA00022448"/>
    </source>
</evidence>
<sequence length="185" mass="20117">MVRALAIHLDRISATVNRIALWGAVLAVLAMLGAAGWQVVARYLLDAPPIWTEELARRAMVWAGMLGASCAFRVHADPTLFPAMRDVTGRAGKVLALIRGGGVILFAAPVIWYSIFDARMNPMRGFLGRSLNRQAEMLDVPMIWFTSAVPLAFAIIVLHMIADTLMRLTHAAPHPAPDPISPTKA</sequence>
<dbReference type="GO" id="GO:0005886">
    <property type="term" value="C:plasma membrane"/>
    <property type="evidence" value="ECO:0007669"/>
    <property type="project" value="UniProtKB-SubCell"/>
</dbReference>
<evidence type="ECO:0000313" key="12">
    <source>
        <dbReference type="Proteomes" id="UP000182466"/>
    </source>
</evidence>
<dbReference type="GO" id="GO:0015740">
    <property type="term" value="P:C4-dicarboxylate transport"/>
    <property type="evidence" value="ECO:0007669"/>
    <property type="project" value="TreeGrafter"/>
</dbReference>
<dbReference type="Pfam" id="PF04290">
    <property type="entry name" value="DctQ"/>
    <property type="match status" value="1"/>
</dbReference>
<keyword evidence="3" id="KW-1003">Cell membrane</keyword>
<dbReference type="PANTHER" id="PTHR35011:SF2">
    <property type="entry name" value="2,3-DIKETO-L-GULONATE TRAP TRANSPORTER SMALL PERMEASE PROTEIN YIAM"/>
    <property type="match status" value="1"/>
</dbReference>
<keyword evidence="5 9" id="KW-0812">Transmembrane</keyword>
<evidence type="ECO:0000256" key="1">
    <source>
        <dbReference type="ARBA" id="ARBA00004429"/>
    </source>
</evidence>
<keyword evidence="7 9" id="KW-0472">Membrane</keyword>
<feature type="domain" description="Tripartite ATP-independent periplasmic transporters DctQ component" evidence="10">
    <location>
        <begin position="31"/>
        <end position="167"/>
    </location>
</feature>
<comment type="caution">
    <text evidence="9">Lacks conserved residue(s) required for the propagation of feature annotation.</text>
</comment>
<name>A0A1I7C559_9RHOB</name>
<feature type="transmembrane region" description="Helical" evidence="9">
    <location>
        <begin position="142"/>
        <end position="162"/>
    </location>
</feature>